<accession>A0A0J9CES4</accession>
<organism evidence="2 3">
    <name type="scientific">[Clostridium] citroniae WAL-19142</name>
    <dbReference type="NCBI Taxonomy" id="742734"/>
    <lineage>
        <taxon>Bacteria</taxon>
        <taxon>Bacillati</taxon>
        <taxon>Bacillota</taxon>
        <taxon>Clostridia</taxon>
        <taxon>Lachnospirales</taxon>
        <taxon>Lachnospiraceae</taxon>
        <taxon>Enterocloster</taxon>
    </lineage>
</organism>
<evidence type="ECO:0000256" key="1">
    <source>
        <dbReference type="SAM" id="Phobius"/>
    </source>
</evidence>
<keyword evidence="1" id="KW-0812">Transmembrane</keyword>
<protein>
    <submittedName>
        <fullName evidence="2">Uncharacterized protein</fullName>
    </submittedName>
</protein>
<evidence type="ECO:0000313" key="2">
    <source>
        <dbReference type="EMBL" id="KMW23039.1"/>
    </source>
</evidence>
<evidence type="ECO:0000313" key="3">
    <source>
        <dbReference type="Proteomes" id="UP000037392"/>
    </source>
</evidence>
<keyword evidence="1" id="KW-1133">Transmembrane helix</keyword>
<dbReference type="PATRIC" id="fig|742734.4.peg.1202"/>
<dbReference type="EMBL" id="ADLK01000007">
    <property type="protein sequence ID" value="KMW23039.1"/>
    <property type="molecule type" value="Genomic_DNA"/>
</dbReference>
<dbReference type="Proteomes" id="UP000037392">
    <property type="component" value="Unassembled WGS sequence"/>
</dbReference>
<dbReference type="AlphaFoldDB" id="A0A0J9CES4"/>
<sequence length="31" mass="3685">MDYIFNFLLSVMAGIAGYYICKWLDRNHKDS</sequence>
<feature type="transmembrane region" description="Helical" evidence="1">
    <location>
        <begin position="6"/>
        <end position="24"/>
    </location>
</feature>
<comment type="caution">
    <text evidence="2">The sequence shown here is derived from an EMBL/GenBank/DDBJ whole genome shotgun (WGS) entry which is preliminary data.</text>
</comment>
<keyword evidence="1" id="KW-0472">Membrane</keyword>
<gene>
    <name evidence="2" type="ORF">HMPREF9470_01126</name>
</gene>
<name>A0A0J9CES4_9FIRM</name>
<reference evidence="2 3" key="1">
    <citation type="submission" date="2011-04" db="EMBL/GenBank/DDBJ databases">
        <title>The Genome Sequence of Clostridium citroniae WAL-19142.</title>
        <authorList>
            <consortium name="The Broad Institute Genome Sequencing Platform"/>
            <person name="Earl A."/>
            <person name="Ward D."/>
            <person name="Feldgarden M."/>
            <person name="Gevers D."/>
            <person name="Warren Y.A."/>
            <person name="Tyrrell K.L."/>
            <person name="Citron D.M."/>
            <person name="Goldstein E.J."/>
            <person name="Daigneault M."/>
            <person name="Allen-Vercoe E."/>
            <person name="Young S.K."/>
            <person name="Zeng Q."/>
            <person name="Gargeya S."/>
            <person name="Fitzgerald M."/>
            <person name="Haas B."/>
            <person name="Abouelleil A."/>
            <person name="Alvarado L."/>
            <person name="Arachchi H.M."/>
            <person name="Berlin A."/>
            <person name="Brown A."/>
            <person name="Chapman S.B."/>
            <person name="Chen Z."/>
            <person name="Dunbar C."/>
            <person name="Freedman E."/>
            <person name="Gearin G."/>
            <person name="Gellesch M."/>
            <person name="Goldberg J."/>
            <person name="Griggs A."/>
            <person name="Gujja S."/>
            <person name="Heilman E.R."/>
            <person name="Heiman D."/>
            <person name="Howarth C."/>
            <person name="Larson L."/>
            <person name="Lui A."/>
            <person name="MacDonald P.J."/>
            <person name="Mehta T."/>
            <person name="Montmayeur A."/>
            <person name="Murphy C."/>
            <person name="Neiman D."/>
            <person name="Pearson M."/>
            <person name="Priest M."/>
            <person name="Roberts A."/>
            <person name="Saif S."/>
            <person name="Shea T."/>
            <person name="Shenoy N."/>
            <person name="Sisk P."/>
            <person name="Stolte C."/>
            <person name="Sykes S."/>
            <person name="White J."/>
            <person name="Yandava C."/>
            <person name="Wortman J."/>
            <person name="Nusbaum C."/>
            <person name="Birren B."/>
        </authorList>
    </citation>
    <scope>NUCLEOTIDE SEQUENCE [LARGE SCALE GENOMIC DNA]</scope>
    <source>
        <strain evidence="2 3">WAL-19142</strain>
    </source>
</reference>
<proteinExistence type="predicted"/>